<dbReference type="Gene3D" id="1.10.260.40">
    <property type="entry name" value="lambda repressor-like DNA-binding domains"/>
    <property type="match status" value="1"/>
</dbReference>
<dbReference type="PROSITE" id="PS50943">
    <property type="entry name" value="HTH_CROC1"/>
    <property type="match status" value="1"/>
</dbReference>
<dbReference type="CDD" id="cd00093">
    <property type="entry name" value="HTH_XRE"/>
    <property type="match status" value="1"/>
</dbReference>
<dbReference type="EMBL" id="RBRS01000089">
    <property type="protein sequence ID" value="RMR22720.1"/>
    <property type="molecule type" value="Genomic_DNA"/>
</dbReference>
<dbReference type="SMART" id="SM00530">
    <property type="entry name" value="HTH_XRE"/>
    <property type="match status" value="1"/>
</dbReference>
<proteinExistence type="predicted"/>
<reference evidence="4 5" key="1">
    <citation type="submission" date="2018-08" db="EMBL/GenBank/DDBJ databases">
        <title>Recombination of ecologically and evolutionarily significant loci maintains genetic cohesion in the Pseudomonas syringae species complex.</title>
        <authorList>
            <person name="Dillon M."/>
            <person name="Thakur S."/>
            <person name="Almeida R.N.D."/>
            <person name="Weir B.S."/>
            <person name="Guttman D.S."/>
        </authorList>
    </citation>
    <scope>NUCLEOTIDE SEQUENCE [LARGE SCALE GENOMIC DNA]</scope>
    <source>
        <strain evidence="4 5">ICMP 5931</strain>
    </source>
</reference>
<evidence type="ECO:0000313" key="4">
    <source>
        <dbReference type="EMBL" id="RMR22720.1"/>
    </source>
</evidence>
<comment type="caution">
    <text evidence="4">The sequence shown here is derived from an EMBL/GenBank/DDBJ whole genome shotgun (WGS) entry which is preliminary data.</text>
</comment>
<evidence type="ECO:0000313" key="5">
    <source>
        <dbReference type="Proteomes" id="UP000271097"/>
    </source>
</evidence>
<organism evidence="4 5">
    <name type="scientific">Pseudomonas amygdali pv. ulmi</name>
    <dbReference type="NCBI Taxonomy" id="251720"/>
    <lineage>
        <taxon>Bacteria</taxon>
        <taxon>Pseudomonadati</taxon>
        <taxon>Pseudomonadota</taxon>
        <taxon>Gammaproteobacteria</taxon>
        <taxon>Pseudomonadales</taxon>
        <taxon>Pseudomonadaceae</taxon>
        <taxon>Pseudomonas</taxon>
        <taxon>Pseudomonas amygdali</taxon>
    </lineage>
</organism>
<dbReference type="Pfam" id="PF01381">
    <property type="entry name" value="HTH_3"/>
    <property type="match status" value="1"/>
</dbReference>
<dbReference type="InterPro" id="IPR001387">
    <property type="entry name" value="Cro/C1-type_HTH"/>
</dbReference>
<name>A0A3M4T6E4_PSEA0</name>
<evidence type="ECO:0000256" key="2">
    <source>
        <dbReference type="SAM" id="MobiDB-lite"/>
    </source>
</evidence>
<dbReference type="GO" id="GO:0003677">
    <property type="term" value="F:DNA binding"/>
    <property type="evidence" value="ECO:0007669"/>
    <property type="project" value="UniProtKB-KW"/>
</dbReference>
<accession>A0A3M4T6E4</accession>
<gene>
    <name evidence="4" type="ORF">ALP90_02225</name>
</gene>
<evidence type="ECO:0000259" key="3">
    <source>
        <dbReference type="PROSITE" id="PS50943"/>
    </source>
</evidence>
<protein>
    <submittedName>
        <fullName evidence="4">Putative transcriptional regulator</fullName>
    </submittedName>
</protein>
<dbReference type="InterPro" id="IPR050807">
    <property type="entry name" value="TransReg_Diox_bact_type"/>
</dbReference>
<dbReference type="SUPFAM" id="SSF47413">
    <property type="entry name" value="lambda repressor-like DNA-binding domains"/>
    <property type="match status" value="1"/>
</dbReference>
<keyword evidence="1" id="KW-0238">DNA-binding</keyword>
<sequence length="102" mass="10911">MTLLAMQKRSVQRGRPPGTTTYEAEPALAFGQAVRAARTEQGIAQEELAALAKVERSHMGKIERGEHMPTLALILKIALALRISAAELMAATESNLRAGANS</sequence>
<dbReference type="GO" id="GO:0003700">
    <property type="term" value="F:DNA-binding transcription factor activity"/>
    <property type="evidence" value="ECO:0007669"/>
    <property type="project" value="TreeGrafter"/>
</dbReference>
<dbReference type="AlphaFoldDB" id="A0A3M4T6E4"/>
<dbReference type="Proteomes" id="UP000271097">
    <property type="component" value="Unassembled WGS sequence"/>
</dbReference>
<evidence type="ECO:0000256" key="1">
    <source>
        <dbReference type="ARBA" id="ARBA00023125"/>
    </source>
</evidence>
<dbReference type="InterPro" id="IPR010982">
    <property type="entry name" value="Lambda_DNA-bd_dom_sf"/>
</dbReference>
<dbReference type="PANTHER" id="PTHR46797">
    <property type="entry name" value="HTH-TYPE TRANSCRIPTIONAL REGULATOR"/>
    <property type="match status" value="1"/>
</dbReference>
<dbReference type="GO" id="GO:0005829">
    <property type="term" value="C:cytosol"/>
    <property type="evidence" value="ECO:0007669"/>
    <property type="project" value="TreeGrafter"/>
</dbReference>
<dbReference type="PANTHER" id="PTHR46797:SF1">
    <property type="entry name" value="METHYLPHOSPHONATE SYNTHASE"/>
    <property type="match status" value="1"/>
</dbReference>
<feature type="domain" description="HTH cro/C1-type" evidence="3">
    <location>
        <begin position="34"/>
        <end position="88"/>
    </location>
</feature>
<feature type="region of interest" description="Disordered" evidence="2">
    <location>
        <begin position="1"/>
        <end position="22"/>
    </location>
</feature>